<accession>A0A5B8MT12</accession>
<feature type="region of interest" description="Disordered" evidence="1">
    <location>
        <begin position="155"/>
        <end position="195"/>
    </location>
</feature>
<evidence type="ECO:0000313" key="4">
    <source>
        <dbReference type="EMBL" id="QDZ22512.1"/>
    </source>
</evidence>
<evidence type="ECO:0000313" key="5">
    <source>
        <dbReference type="Proteomes" id="UP000316726"/>
    </source>
</evidence>
<sequence>MFRALIAVSVATIAGLFRKCKQMHAELQKSRGDVLALEQKMETLSTTNGNMERMREEAEANFFEQLRQLKSEFEDEWLLREREWQNKLSSKEEDAQQRLVEISSWQSELSRLRTEAIAIRSAIEKVRSRSTSPGRSETNDSVSLISESVVSDISNKENGSAFQSNPDKSSLHPAADTAGSAYRGDPLKGSNGLRA</sequence>
<dbReference type="EMBL" id="HBHL01008318">
    <property type="protein sequence ID" value="CAD9716617.1"/>
    <property type="molecule type" value="Transcribed_RNA"/>
</dbReference>
<evidence type="ECO:0000313" key="3">
    <source>
        <dbReference type="EMBL" id="CAD9716617.1"/>
    </source>
</evidence>
<organism evidence="4 5">
    <name type="scientific">Chloropicon primus</name>
    <dbReference type="NCBI Taxonomy" id="1764295"/>
    <lineage>
        <taxon>Eukaryota</taxon>
        <taxon>Viridiplantae</taxon>
        <taxon>Chlorophyta</taxon>
        <taxon>Chloropicophyceae</taxon>
        <taxon>Chloropicales</taxon>
        <taxon>Chloropicaceae</taxon>
        <taxon>Chloropicon</taxon>
    </lineage>
</organism>
<name>A0A5B8MT12_9CHLO</name>
<dbReference type="AlphaFoldDB" id="A0A5B8MT12"/>
<evidence type="ECO:0000313" key="2">
    <source>
        <dbReference type="EMBL" id="CAD9716616.1"/>
    </source>
</evidence>
<reference evidence="4 5" key="1">
    <citation type="submission" date="2018-07" db="EMBL/GenBank/DDBJ databases">
        <title>The complete nuclear genome of the prasinophyte Chloropicon primus (CCMP1205).</title>
        <authorList>
            <person name="Pombert J.-F."/>
            <person name="Otis C."/>
            <person name="Turmel M."/>
            <person name="Lemieux C."/>
        </authorList>
    </citation>
    <scope>NUCLEOTIDE SEQUENCE [LARGE SCALE GENOMIC DNA]</scope>
    <source>
        <strain evidence="4 5">CCMP1205</strain>
    </source>
</reference>
<proteinExistence type="predicted"/>
<feature type="compositionally biased region" description="Polar residues" evidence="1">
    <location>
        <begin position="155"/>
        <end position="168"/>
    </location>
</feature>
<dbReference type="EMBL" id="CP031041">
    <property type="protein sequence ID" value="QDZ22512.1"/>
    <property type="molecule type" value="Genomic_DNA"/>
</dbReference>
<gene>
    <name evidence="4" type="ORF">A3770_08p50300</name>
    <name evidence="2" type="ORF">CPRI1469_LOCUS5472</name>
    <name evidence="3" type="ORF">CPRI1469_LOCUS5473</name>
</gene>
<protein>
    <submittedName>
        <fullName evidence="4">Uncharacterized protein</fullName>
    </submittedName>
</protein>
<keyword evidence="5" id="KW-1185">Reference proteome</keyword>
<reference evidence="2" key="2">
    <citation type="submission" date="2021-01" db="EMBL/GenBank/DDBJ databases">
        <authorList>
            <person name="Corre E."/>
            <person name="Pelletier E."/>
            <person name="Niang G."/>
            <person name="Scheremetjew M."/>
            <person name="Finn R."/>
            <person name="Kale V."/>
            <person name="Holt S."/>
            <person name="Cochrane G."/>
            <person name="Meng A."/>
            <person name="Brown T."/>
            <person name="Cohen L."/>
        </authorList>
    </citation>
    <scope>NUCLEOTIDE SEQUENCE</scope>
    <source>
        <strain evidence="2">CCMP1205</strain>
    </source>
</reference>
<dbReference type="Proteomes" id="UP000316726">
    <property type="component" value="Chromosome 8"/>
</dbReference>
<evidence type="ECO:0000256" key="1">
    <source>
        <dbReference type="SAM" id="MobiDB-lite"/>
    </source>
</evidence>
<dbReference type="EMBL" id="HBHL01008317">
    <property type="protein sequence ID" value="CAD9716616.1"/>
    <property type="molecule type" value="Transcribed_RNA"/>
</dbReference>